<organism evidence="2 3">
    <name type="scientific">Kwoniella shandongensis</name>
    <dbReference type="NCBI Taxonomy" id="1734106"/>
    <lineage>
        <taxon>Eukaryota</taxon>
        <taxon>Fungi</taxon>
        <taxon>Dikarya</taxon>
        <taxon>Basidiomycota</taxon>
        <taxon>Agaricomycotina</taxon>
        <taxon>Tremellomycetes</taxon>
        <taxon>Tremellales</taxon>
        <taxon>Cryptococcaceae</taxon>
        <taxon>Kwoniella</taxon>
    </lineage>
</organism>
<evidence type="ECO:0000313" key="3">
    <source>
        <dbReference type="Proteomes" id="UP000322225"/>
    </source>
</evidence>
<evidence type="ECO:0000256" key="1">
    <source>
        <dbReference type="SAM" id="MobiDB-lite"/>
    </source>
</evidence>
<accession>A0AAJ8LQS5</accession>
<dbReference type="EMBL" id="CP144061">
    <property type="protein sequence ID" value="WWD21591.1"/>
    <property type="molecule type" value="Genomic_DNA"/>
</dbReference>
<feature type="region of interest" description="Disordered" evidence="1">
    <location>
        <begin position="124"/>
        <end position="154"/>
    </location>
</feature>
<feature type="region of interest" description="Disordered" evidence="1">
    <location>
        <begin position="1"/>
        <end position="97"/>
    </location>
</feature>
<dbReference type="AlphaFoldDB" id="A0AAJ8LQS5"/>
<feature type="region of interest" description="Disordered" evidence="1">
    <location>
        <begin position="213"/>
        <end position="232"/>
    </location>
</feature>
<feature type="compositionally biased region" description="Basic and acidic residues" evidence="1">
    <location>
        <begin position="124"/>
        <end position="137"/>
    </location>
</feature>
<reference evidence="2" key="2">
    <citation type="submission" date="2024-01" db="EMBL/GenBank/DDBJ databases">
        <title>Comparative genomics of Cryptococcus and Kwoniella reveals pathogenesis evolution and contrasting modes of karyotype evolution via chromosome fusion or intercentromeric recombination.</title>
        <authorList>
            <person name="Coelho M.A."/>
            <person name="David-Palma M."/>
            <person name="Shea T."/>
            <person name="Bowers K."/>
            <person name="McGinley-Smith S."/>
            <person name="Mohammad A.W."/>
            <person name="Gnirke A."/>
            <person name="Yurkov A.M."/>
            <person name="Nowrousian M."/>
            <person name="Sun S."/>
            <person name="Cuomo C.A."/>
            <person name="Heitman J."/>
        </authorList>
    </citation>
    <scope>NUCLEOTIDE SEQUENCE</scope>
    <source>
        <strain evidence="2">CBS 12478</strain>
    </source>
</reference>
<dbReference type="Proteomes" id="UP000322225">
    <property type="component" value="Chromosome 11"/>
</dbReference>
<dbReference type="GeneID" id="43591676"/>
<feature type="compositionally biased region" description="Low complexity" evidence="1">
    <location>
        <begin position="15"/>
        <end position="38"/>
    </location>
</feature>
<keyword evidence="3" id="KW-1185">Reference proteome</keyword>
<proteinExistence type="predicted"/>
<protein>
    <submittedName>
        <fullName evidence="2">Uncharacterized protein</fullName>
    </submittedName>
</protein>
<name>A0AAJ8LQS5_9TREE</name>
<reference evidence="2" key="1">
    <citation type="submission" date="2017-08" db="EMBL/GenBank/DDBJ databases">
        <authorList>
            <person name="Cuomo C."/>
            <person name="Billmyre B."/>
            <person name="Heitman J."/>
        </authorList>
    </citation>
    <scope>NUCLEOTIDE SEQUENCE</scope>
    <source>
        <strain evidence="2">CBS 12478</strain>
    </source>
</reference>
<sequence>MKVSVPSALRNGYHSDSTTSSSGNESFSSSSSYASTSKRPTRADGRAIPSTSRSSSKLTSREREGAPASTDDDDDEDDDYISDETTFIPQDEDRTPRKVIRRKTQLCECIECALLITINDKGDSTIHSDIKRSERGTRGSHARNAGSRATERPWSRLVEIRQAMSKDKQKGKDTEPEASCSEQLQRMLDEEVIPLTMDKAYLARLSGAEARAARSFRSDQGPRGASASRRVSGIARKCSATQTYEYTVVRKVK</sequence>
<feature type="compositionally biased region" description="Acidic residues" evidence="1">
    <location>
        <begin position="70"/>
        <end position="82"/>
    </location>
</feature>
<dbReference type="KEGG" id="ksn:43591676"/>
<gene>
    <name evidence="2" type="ORF">CI109_106077</name>
</gene>
<evidence type="ECO:0000313" key="2">
    <source>
        <dbReference type="EMBL" id="WWD21591.1"/>
    </source>
</evidence>
<dbReference type="RefSeq" id="XP_031858242.2">
    <property type="nucleotide sequence ID" value="XM_032007507.2"/>
</dbReference>